<keyword evidence="2" id="KW-0805">Transcription regulation</keyword>
<dbReference type="InterPro" id="IPR009061">
    <property type="entry name" value="DNA-bd_dom_put_sf"/>
</dbReference>
<evidence type="ECO:0000256" key="4">
    <source>
        <dbReference type="ARBA" id="ARBA00023163"/>
    </source>
</evidence>
<dbReference type="AlphaFoldDB" id="N1ZYB3"/>
<keyword evidence="1" id="KW-0678">Repressor</keyword>
<dbReference type="eggNOG" id="COG0789">
    <property type="taxonomic scope" value="Bacteria"/>
</dbReference>
<dbReference type="GO" id="GO:0003700">
    <property type="term" value="F:DNA-binding transcription factor activity"/>
    <property type="evidence" value="ECO:0007669"/>
    <property type="project" value="InterPro"/>
</dbReference>
<keyword evidence="7" id="KW-1185">Reference proteome</keyword>
<dbReference type="InterPro" id="IPR011256">
    <property type="entry name" value="Reg_factor_effector_dom_sf"/>
</dbReference>
<dbReference type="SUPFAM" id="SSF46955">
    <property type="entry name" value="Putative DNA-binding domain"/>
    <property type="match status" value="1"/>
</dbReference>
<dbReference type="Proteomes" id="UP000012589">
    <property type="component" value="Unassembled WGS sequence"/>
</dbReference>
<dbReference type="STRING" id="1235802.C823_04089"/>
<dbReference type="SMART" id="SM00422">
    <property type="entry name" value="HTH_MERR"/>
    <property type="match status" value="1"/>
</dbReference>
<dbReference type="Pfam" id="PF00376">
    <property type="entry name" value="MerR"/>
    <property type="match status" value="1"/>
</dbReference>
<name>N1ZYB3_9FIRM</name>
<dbReference type="PROSITE" id="PS50937">
    <property type="entry name" value="HTH_MERR_2"/>
    <property type="match status" value="1"/>
</dbReference>
<dbReference type="InterPro" id="IPR047057">
    <property type="entry name" value="MerR_fam"/>
</dbReference>
<reference evidence="6 7" key="1">
    <citation type="journal article" date="2014" name="Genome Announc.">
        <title>Draft genome sequences of the altered schaedler flora, a defined bacterial community from gnotobiotic mice.</title>
        <authorList>
            <person name="Wannemuehler M.J."/>
            <person name="Overstreet A.M."/>
            <person name="Ward D.V."/>
            <person name="Phillips G.J."/>
        </authorList>
    </citation>
    <scope>NUCLEOTIDE SEQUENCE [LARGE SCALE GENOMIC DNA]</scope>
    <source>
        <strain evidence="6 7">ASF492</strain>
    </source>
</reference>
<dbReference type="InterPro" id="IPR029442">
    <property type="entry name" value="GyrI-like"/>
</dbReference>
<accession>N1ZYB3</accession>
<dbReference type="EMBL" id="AQFT01000124">
    <property type="protein sequence ID" value="EMZ22002.1"/>
    <property type="molecule type" value="Genomic_DNA"/>
</dbReference>
<dbReference type="GO" id="GO:0003677">
    <property type="term" value="F:DNA binding"/>
    <property type="evidence" value="ECO:0007669"/>
    <property type="project" value="UniProtKB-KW"/>
</dbReference>
<protein>
    <recommendedName>
        <fullName evidence="5">HTH merR-type domain-containing protein</fullName>
    </recommendedName>
</protein>
<gene>
    <name evidence="6" type="ORF">C823_04089</name>
</gene>
<dbReference type="SUPFAM" id="SSF55136">
    <property type="entry name" value="Probable bacterial effector-binding domain"/>
    <property type="match status" value="1"/>
</dbReference>
<evidence type="ECO:0000313" key="6">
    <source>
        <dbReference type="EMBL" id="EMZ22002.1"/>
    </source>
</evidence>
<evidence type="ECO:0000313" key="7">
    <source>
        <dbReference type="Proteomes" id="UP000012589"/>
    </source>
</evidence>
<proteinExistence type="predicted"/>
<feature type="domain" description="HTH merR-type" evidence="5">
    <location>
        <begin position="7"/>
        <end position="77"/>
    </location>
</feature>
<evidence type="ECO:0000256" key="3">
    <source>
        <dbReference type="ARBA" id="ARBA00023125"/>
    </source>
</evidence>
<dbReference type="Gene3D" id="3.20.80.10">
    <property type="entry name" value="Regulatory factor, effector binding domain"/>
    <property type="match status" value="1"/>
</dbReference>
<evidence type="ECO:0000259" key="5">
    <source>
        <dbReference type="PROSITE" id="PS50937"/>
    </source>
</evidence>
<dbReference type="PATRIC" id="fig|1235802.3.peg.4338"/>
<keyword evidence="3" id="KW-0238">DNA-binding</keyword>
<keyword evidence="4" id="KW-0804">Transcription</keyword>
<organism evidence="6 7">
    <name type="scientific">Eubacterium plexicaudatum ASF492</name>
    <dbReference type="NCBI Taxonomy" id="1235802"/>
    <lineage>
        <taxon>Bacteria</taxon>
        <taxon>Bacillati</taxon>
        <taxon>Bacillota</taxon>
        <taxon>Clostridia</taxon>
        <taxon>Eubacteriales</taxon>
        <taxon>Eubacteriaceae</taxon>
        <taxon>Eubacterium</taxon>
    </lineage>
</organism>
<sequence length="273" mass="31862">MNKKNKLLTIGQFAAMHGINKKTLMWYDEIGLFKPAFINPENGYRCYNYYQSPVLETILLLRELEVPINEVHNFMKDRSAQNLKNLLDEKIADLDSQLMHLQAIRTTLCTQREHMITLMTMDLSKISMIEHKERSFVTVDVNPDTSFEEEVELITAETEKYHLGRLHDASYGSMIAVSSLQNGNFDDYSKLFIEVPFLTYQSTMHTTPAGKYLRTFHKGSWDKIPERYEEIFSYAKKHNLALHGYSYEMGINENVIDKIEDYIIRIEIPVTEI</sequence>
<dbReference type="PANTHER" id="PTHR30204:SF69">
    <property type="entry name" value="MERR-FAMILY TRANSCRIPTIONAL REGULATOR"/>
    <property type="match status" value="1"/>
</dbReference>
<dbReference type="HOGENOM" id="CLU_065103_0_0_9"/>
<dbReference type="Gene3D" id="1.10.1660.10">
    <property type="match status" value="1"/>
</dbReference>
<dbReference type="Pfam" id="PF06445">
    <property type="entry name" value="GyrI-like"/>
    <property type="match status" value="1"/>
</dbReference>
<comment type="caution">
    <text evidence="6">The sequence shown here is derived from an EMBL/GenBank/DDBJ whole genome shotgun (WGS) entry which is preliminary data.</text>
</comment>
<dbReference type="InterPro" id="IPR000551">
    <property type="entry name" value="MerR-type_HTH_dom"/>
</dbReference>
<dbReference type="OrthoDB" id="9773308at2"/>
<evidence type="ECO:0000256" key="1">
    <source>
        <dbReference type="ARBA" id="ARBA00022491"/>
    </source>
</evidence>
<dbReference type="PANTHER" id="PTHR30204">
    <property type="entry name" value="REDOX-CYCLING DRUG-SENSING TRANSCRIPTIONAL ACTIVATOR SOXR"/>
    <property type="match status" value="1"/>
</dbReference>
<evidence type="ECO:0000256" key="2">
    <source>
        <dbReference type="ARBA" id="ARBA00023015"/>
    </source>
</evidence>